<dbReference type="AlphaFoldDB" id="W0E8K2"/>
<dbReference type="Proteomes" id="UP000005275">
    <property type="component" value="Chromosome"/>
</dbReference>
<keyword evidence="2" id="KW-1185">Reference proteome</keyword>
<sequence length="35" mass="3684">MAVKFRILSLSVVIFARVADTGQAHAPVTRSSALA</sequence>
<protein>
    <submittedName>
        <fullName evidence="1">Uncharacterized protein</fullName>
    </submittedName>
</protein>
<proteinExistence type="predicted"/>
<evidence type="ECO:0000313" key="1">
    <source>
        <dbReference type="EMBL" id="AHF05569.1"/>
    </source>
</evidence>
<organism evidence="1 2">
    <name type="scientific">Marichromatium purpuratum 984</name>
    <dbReference type="NCBI Taxonomy" id="765910"/>
    <lineage>
        <taxon>Bacteria</taxon>
        <taxon>Pseudomonadati</taxon>
        <taxon>Pseudomonadota</taxon>
        <taxon>Gammaproteobacteria</taxon>
        <taxon>Chromatiales</taxon>
        <taxon>Chromatiaceae</taxon>
        <taxon>Marichromatium</taxon>
    </lineage>
</organism>
<gene>
    <name evidence="1" type="ORF">MARPU_11960</name>
</gene>
<reference evidence="1 2" key="1">
    <citation type="submission" date="2013-12" db="EMBL/GenBank/DDBJ databases">
        <authorList>
            <consortium name="DOE Joint Genome Institute"/>
            <person name="Bryant D.A."/>
            <person name="Huntemann M."/>
            <person name="Han J."/>
            <person name="Chen A."/>
            <person name="Kyrpides N."/>
            <person name="Mavromatis K."/>
            <person name="Markowitz V."/>
            <person name="Palaniappan K."/>
            <person name="Ivanova N."/>
            <person name="Schaumberg A."/>
            <person name="Pati A."/>
            <person name="Liolios K."/>
            <person name="Nordberg H.P."/>
            <person name="Cantor M.N."/>
            <person name="Hua S.X."/>
            <person name="Woyke T."/>
        </authorList>
    </citation>
    <scope>NUCLEOTIDE SEQUENCE [LARGE SCALE GENOMIC DNA]</scope>
    <source>
        <strain evidence="1 2">984</strain>
    </source>
</reference>
<name>W0E8K2_MARPU</name>
<dbReference type="STRING" id="765910.MARPU_11960"/>
<evidence type="ECO:0000313" key="2">
    <source>
        <dbReference type="Proteomes" id="UP000005275"/>
    </source>
</evidence>
<dbReference type="EMBL" id="CP007031">
    <property type="protein sequence ID" value="AHF05569.1"/>
    <property type="molecule type" value="Genomic_DNA"/>
</dbReference>
<dbReference type="HOGENOM" id="CLU_3365808_0_0_6"/>
<dbReference type="KEGG" id="mpur:MARPU_11960"/>
<accession>W0E8K2</accession>